<keyword evidence="3" id="KW-1185">Reference proteome</keyword>
<evidence type="ECO:0000313" key="3">
    <source>
        <dbReference type="Proteomes" id="UP000250462"/>
    </source>
</evidence>
<organism evidence="2 3">
    <name type="scientific">Phytoactinopolyspora halophila</name>
    <dbReference type="NCBI Taxonomy" id="1981511"/>
    <lineage>
        <taxon>Bacteria</taxon>
        <taxon>Bacillati</taxon>
        <taxon>Actinomycetota</taxon>
        <taxon>Actinomycetes</taxon>
        <taxon>Jiangellales</taxon>
        <taxon>Jiangellaceae</taxon>
        <taxon>Phytoactinopolyspora</taxon>
    </lineage>
</organism>
<dbReference type="Gene3D" id="3.20.20.190">
    <property type="entry name" value="Phosphatidylinositol (PI) phosphodiesterase"/>
    <property type="match status" value="1"/>
</dbReference>
<dbReference type="PROSITE" id="PS51704">
    <property type="entry name" value="GP_PDE"/>
    <property type="match status" value="1"/>
</dbReference>
<feature type="domain" description="GP-PDE" evidence="1">
    <location>
        <begin position="29"/>
        <end position="251"/>
    </location>
</feature>
<evidence type="ECO:0000313" key="2">
    <source>
        <dbReference type="EMBL" id="RAW09444.1"/>
    </source>
</evidence>
<dbReference type="SUPFAM" id="SSF51695">
    <property type="entry name" value="PLC-like phosphodiesterases"/>
    <property type="match status" value="1"/>
</dbReference>
<dbReference type="GO" id="GO:0008081">
    <property type="term" value="F:phosphoric diester hydrolase activity"/>
    <property type="evidence" value="ECO:0007669"/>
    <property type="project" value="InterPro"/>
</dbReference>
<dbReference type="Proteomes" id="UP000250462">
    <property type="component" value="Unassembled WGS sequence"/>
</dbReference>
<evidence type="ECO:0000259" key="1">
    <source>
        <dbReference type="PROSITE" id="PS51704"/>
    </source>
</evidence>
<accession>A0A329QAU9</accession>
<dbReference type="PANTHER" id="PTHR46211:SF1">
    <property type="entry name" value="GLYCEROPHOSPHODIESTER PHOSPHODIESTERASE, CYTOPLASMIC"/>
    <property type="match status" value="1"/>
</dbReference>
<comment type="caution">
    <text evidence="2">The sequence shown here is derived from an EMBL/GenBank/DDBJ whole genome shotgun (WGS) entry which is preliminary data.</text>
</comment>
<name>A0A329QAU9_9ACTN</name>
<gene>
    <name evidence="2" type="ORF">DPM12_21255</name>
</gene>
<dbReference type="PANTHER" id="PTHR46211">
    <property type="entry name" value="GLYCEROPHOSPHORYL DIESTER PHOSPHODIESTERASE"/>
    <property type="match status" value="1"/>
</dbReference>
<dbReference type="InterPro" id="IPR030395">
    <property type="entry name" value="GP_PDE_dom"/>
</dbReference>
<reference evidence="2 3" key="1">
    <citation type="submission" date="2018-06" db="EMBL/GenBank/DDBJ databases">
        <title>Phytoactinopolyspora halophila sp. nov., a novel halophilic actinomycete isolated from a saline soil in China.</title>
        <authorList>
            <person name="Tang S.-K."/>
        </authorList>
    </citation>
    <scope>NUCLEOTIDE SEQUENCE [LARGE SCALE GENOMIC DNA]</scope>
    <source>
        <strain evidence="2 3">YIM 96934</strain>
    </source>
</reference>
<sequence length="265" mass="28991">MRTLWWARSTNDHRTWQIGTGTEGTTVEFINCAQRGLRRAAPENTIASFELAVEHGANEIELDLRLSRDGTIVVMHDATVDRTTNGTGGVHELTYDELRALDAGGGARIPTFDEVLDAVDVRLQVHLKDPAVIEPLRTLLTRRRDDRERISPCSFDLGCVSVLADQLPGCVVGLVRRTGRRDVVLDAEAHGARRVVFGWTGMDADLVAFARDRGVHCSVWPVNTAEQLHDAVALGVDGFTTDHPSLLFDHGYAVHDGALVLPSGV</sequence>
<dbReference type="AlphaFoldDB" id="A0A329QAU9"/>
<dbReference type="GO" id="GO:0006629">
    <property type="term" value="P:lipid metabolic process"/>
    <property type="evidence" value="ECO:0007669"/>
    <property type="project" value="InterPro"/>
</dbReference>
<proteinExistence type="predicted"/>
<protein>
    <submittedName>
        <fullName evidence="2">Glycerophosphodiester phosphodiesterase</fullName>
    </submittedName>
</protein>
<dbReference type="Pfam" id="PF03009">
    <property type="entry name" value="GDPD"/>
    <property type="match status" value="1"/>
</dbReference>
<dbReference type="InterPro" id="IPR017946">
    <property type="entry name" value="PLC-like_Pdiesterase_TIM-brl"/>
</dbReference>
<dbReference type="EMBL" id="QMIG01000043">
    <property type="protein sequence ID" value="RAW09444.1"/>
    <property type="molecule type" value="Genomic_DNA"/>
</dbReference>